<accession>A0A6V7W960</accession>
<organism evidence="6 7">
    <name type="scientific">Meloidogyne enterolobii</name>
    <name type="common">Root-knot nematode worm</name>
    <name type="synonym">Meloidogyne mayaguensis</name>
    <dbReference type="NCBI Taxonomy" id="390850"/>
    <lineage>
        <taxon>Eukaryota</taxon>
        <taxon>Metazoa</taxon>
        <taxon>Ecdysozoa</taxon>
        <taxon>Nematoda</taxon>
        <taxon>Chromadorea</taxon>
        <taxon>Rhabditida</taxon>
        <taxon>Tylenchina</taxon>
        <taxon>Tylenchomorpha</taxon>
        <taxon>Tylenchoidea</taxon>
        <taxon>Meloidogynidae</taxon>
        <taxon>Meloidogyninae</taxon>
        <taxon>Meloidogyne</taxon>
    </lineage>
</organism>
<evidence type="ECO:0000259" key="5">
    <source>
        <dbReference type="Pfam" id="PF24413"/>
    </source>
</evidence>
<proteinExistence type="predicted"/>
<gene>
    <name evidence="6" type="ORF">MENT_LOCUS35778</name>
</gene>
<dbReference type="Pfam" id="PF24413">
    <property type="entry name" value="W02B3_4_N"/>
    <property type="match status" value="1"/>
</dbReference>
<dbReference type="EMBL" id="CAJEWN010000470">
    <property type="protein sequence ID" value="CAD2183480.1"/>
    <property type="molecule type" value="Genomic_DNA"/>
</dbReference>
<keyword evidence="4" id="KW-0472">Membrane</keyword>
<dbReference type="AlphaFoldDB" id="A0A6V7W960"/>
<evidence type="ECO:0000313" key="7">
    <source>
        <dbReference type="Proteomes" id="UP000580250"/>
    </source>
</evidence>
<protein>
    <recommendedName>
        <fullName evidence="5">W02B3.4-like N-terminal domain-containing protein</fullName>
    </recommendedName>
</protein>
<comment type="caution">
    <text evidence="6">The sequence shown here is derived from an EMBL/GenBank/DDBJ whole genome shotgun (WGS) entry which is preliminary data.</text>
</comment>
<dbReference type="Proteomes" id="UP000580250">
    <property type="component" value="Unassembled WGS sequence"/>
</dbReference>
<dbReference type="PANTHER" id="PTHR15407:SF28">
    <property type="entry name" value="RIBITOL-5-PHOSPHATE TRANSFERASE FKTN"/>
    <property type="match status" value="1"/>
</dbReference>
<evidence type="ECO:0000256" key="3">
    <source>
        <dbReference type="ARBA" id="ARBA00022989"/>
    </source>
</evidence>
<evidence type="ECO:0000313" key="6">
    <source>
        <dbReference type="EMBL" id="CAD2183480.1"/>
    </source>
</evidence>
<dbReference type="InterPro" id="IPR009644">
    <property type="entry name" value="FKTN/MNN4/W02B3.4-1"/>
</dbReference>
<dbReference type="InterPro" id="IPR057641">
    <property type="entry name" value="W02B3_4_N"/>
</dbReference>
<dbReference type="GO" id="GO:0016020">
    <property type="term" value="C:membrane"/>
    <property type="evidence" value="ECO:0007669"/>
    <property type="project" value="UniProtKB-SubCell"/>
</dbReference>
<evidence type="ECO:0000256" key="4">
    <source>
        <dbReference type="ARBA" id="ARBA00023136"/>
    </source>
</evidence>
<sequence length="305" mass="35983">MSNEFIEIKFTLDISENSRDFWLFKNVDNSTDLIATRRFNRSKSNIENVEMPSDWKAFKRDWKNGKYLECTPLLERPKNTSRKIPIKFLDRLVEFSNLLDKHNATAFLMGGTLLGWARECSLIPHTTDTDFGMFSDEHSDSLLREILSSKIFEIYLVLGRLKNSFELSVFVDGIRIDLFYVYKTENSTENSSLSGMRTESKLKQRIRWVYPKLSGEICAVEMHGRLLHVLCDYYKIVESEYGKEGWKKDHHTDNFVWDKSHKNVESMEKYPEKEWPNVYLSVEDKNDRFNPEKVDGWIKNINKTL</sequence>
<keyword evidence="2" id="KW-0812">Transmembrane</keyword>
<dbReference type="OrthoDB" id="444255at2759"/>
<keyword evidence="3" id="KW-1133">Transmembrane helix</keyword>
<comment type="subcellular location">
    <subcellularLocation>
        <location evidence="1">Membrane</location>
        <topology evidence="1">Single-pass membrane protein</topology>
    </subcellularLocation>
</comment>
<evidence type="ECO:0000256" key="1">
    <source>
        <dbReference type="ARBA" id="ARBA00004167"/>
    </source>
</evidence>
<dbReference type="PANTHER" id="PTHR15407">
    <property type="entry name" value="FUKUTIN-RELATED"/>
    <property type="match status" value="1"/>
</dbReference>
<feature type="domain" description="W02B3.4-like N-terminal" evidence="5">
    <location>
        <begin position="8"/>
        <end position="69"/>
    </location>
</feature>
<evidence type="ECO:0000256" key="2">
    <source>
        <dbReference type="ARBA" id="ARBA00022692"/>
    </source>
</evidence>
<name>A0A6V7W960_MELEN</name>
<reference evidence="6 7" key="1">
    <citation type="submission" date="2020-08" db="EMBL/GenBank/DDBJ databases">
        <authorList>
            <person name="Koutsovoulos G."/>
            <person name="Danchin GJ E."/>
        </authorList>
    </citation>
    <scope>NUCLEOTIDE SEQUENCE [LARGE SCALE GENOMIC DNA]</scope>
</reference>